<name>A0A2T9X8V5_9CREN</name>
<dbReference type="PANTHER" id="PTHR12755">
    <property type="entry name" value="CLEAVAGE/POLYADENYLATION FACTOR IA SUBUNIT CLP1P"/>
    <property type="match status" value="1"/>
</dbReference>
<evidence type="ECO:0000313" key="12">
    <source>
        <dbReference type="Proteomes" id="UP000245638"/>
    </source>
</evidence>
<keyword evidence="5" id="KW-0418">Kinase</keyword>
<evidence type="ECO:0000256" key="8">
    <source>
        <dbReference type="ARBA" id="ARBA00044641"/>
    </source>
</evidence>
<comment type="catalytic activity">
    <reaction evidence="9">
        <text>a 5'-end dephospho-2'-deoxyribonucleoside-DNA + ATP = a 5'-end 5'-phospho-2'-deoxyribonucleoside-DNA + ADP + H(+)</text>
        <dbReference type="Rhea" id="RHEA:15669"/>
        <dbReference type="Rhea" id="RHEA-COMP:13180"/>
        <dbReference type="Rhea" id="RHEA-COMP:13184"/>
        <dbReference type="ChEBI" id="CHEBI:15378"/>
        <dbReference type="ChEBI" id="CHEBI:30616"/>
        <dbReference type="ChEBI" id="CHEBI:136412"/>
        <dbReference type="ChEBI" id="CHEBI:136416"/>
        <dbReference type="ChEBI" id="CHEBI:456216"/>
        <dbReference type="EC" id="2.7.1.78"/>
    </reaction>
</comment>
<dbReference type="GO" id="GO:0006396">
    <property type="term" value="P:RNA processing"/>
    <property type="evidence" value="ECO:0007669"/>
    <property type="project" value="InterPro"/>
</dbReference>
<dbReference type="Pfam" id="PF16575">
    <property type="entry name" value="CLP1_P"/>
    <property type="match status" value="1"/>
</dbReference>
<dbReference type="GO" id="GO:0005524">
    <property type="term" value="F:ATP binding"/>
    <property type="evidence" value="ECO:0007669"/>
    <property type="project" value="UniProtKB-KW"/>
</dbReference>
<keyword evidence="6" id="KW-0067">ATP-binding</keyword>
<proteinExistence type="predicted"/>
<keyword evidence="3" id="KW-0808">Transferase</keyword>
<dbReference type="EMBL" id="QEFD01000089">
    <property type="protein sequence ID" value="PVU76528.1"/>
    <property type="molecule type" value="Genomic_DNA"/>
</dbReference>
<evidence type="ECO:0000256" key="9">
    <source>
        <dbReference type="ARBA" id="ARBA00044673"/>
    </source>
</evidence>
<dbReference type="Gene3D" id="3.40.50.300">
    <property type="entry name" value="P-loop containing nucleotide triphosphate hydrolases"/>
    <property type="match status" value="1"/>
</dbReference>
<sequence length="343" mass="38896">MLVKKGIDYITKGPCKLTVVKGRILIKGIEINEKEYKQINEESFSIVPKEESEIDTDCQILAEIPHLGWEELASQMSGGKVLLLGNTDSGKSYFSDIIHNMNKDSVIIDADVGQSRYLPTFISSTSGILEFFGDVSPSRNYRLHIALIGKILDNEKHSLTIIDTDGWIRGYKAFLHKLYMIYELDPDFIVSFDDKIVDYFPSNIRKKVIIVKKIPPFLERSRAKRISYRISKYKRYFEKASIITIEYEQVLGKKLAEGLFVGFDEPLQLFHEEPCSGYFIEELLGGLVGIVNEGKIAGAGIIKEINQDGVKILTPVNKVQGAILGNISLNEEFKERRIRFSKC</sequence>
<keyword evidence="4" id="KW-0547">Nucleotide-binding</keyword>
<evidence type="ECO:0000313" key="11">
    <source>
        <dbReference type="EMBL" id="PVU76528.1"/>
    </source>
</evidence>
<dbReference type="Proteomes" id="UP000245638">
    <property type="component" value="Unassembled WGS sequence"/>
</dbReference>
<protein>
    <recommendedName>
        <fullName evidence="2">polynucleotide 5'-hydroxyl-kinase</fullName>
        <ecNumber evidence="2">2.7.1.78</ecNumber>
    </recommendedName>
</protein>
<comment type="function">
    <text evidence="7">Polynucleotide kinase that can phosphorylate the 5'-hydroxyl groups of both single-stranded RNA (ssRNA) and single-stranded DNA (ssDNA). Exhibits a strong preference for ssRNA.</text>
</comment>
<dbReference type="AlphaFoldDB" id="A0A2T9X8V5"/>
<evidence type="ECO:0000256" key="6">
    <source>
        <dbReference type="ARBA" id="ARBA00022840"/>
    </source>
</evidence>
<dbReference type="PANTHER" id="PTHR12755:SF3">
    <property type="entry name" value="POLYNUCLEOTIDE 5'-HYDROXYL-KINASE NOL9"/>
    <property type="match status" value="1"/>
</dbReference>
<accession>A0A2T9X8V5</accession>
<feature type="domain" description="Clp1 P-loop" evidence="10">
    <location>
        <begin position="85"/>
        <end position="238"/>
    </location>
</feature>
<evidence type="ECO:0000256" key="3">
    <source>
        <dbReference type="ARBA" id="ARBA00022679"/>
    </source>
</evidence>
<reference evidence="11 12" key="1">
    <citation type="journal article" date="2015" name="Appl. Environ. Microbiol.">
        <title>Nanoarchaeota, Their Sulfolobales Host, and Nanoarchaeota Virus Distribution across Yellowstone National Park Hot Springs.</title>
        <authorList>
            <person name="Munson-McGee J.H."/>
            <person name="Field E.K."/>
            <person name="Bateson M."/>
            <person name="Rooney C."/>
            <person name="Stepanauskas R."/>
            <person name="Young M.J."/>
        </authorList>
    </citation>
    <scope>NUCLEOTIDE SEQUENCE [LARGE SCALE GENOMIC DNA]</scope>
    <source>
        <strain evidence="11">SCGC AC-742_N10</strain>
    </source>
</reference>
<gene>
    <name evidence="11" type="ORF">DDW13_02845</name>
</gene>
<comment type="catalytic activity">
    <reaction evidence="8">
        <text>a 5'-end dephospho-ribonucleoside-RNA + ATP = a 5'-end 5'-phospho-ribonucleoside-RNA + ADP + H(+)</text>
        <dbReference type="Rhea" id="RHEA:54580"/>
        <dbReference type="Rhea" id="RHEA-COMP:13936"/>
        <dbReference type="Rhea" id="RHEA-COMP:15179"/>
        <dbReference type="ChEBI" id="CHEBI:15378"/>
        <dbReference type="ChEBI" id="CHEBI:30616"/>
        <dbReference type="ChEBI" id="CHEBI:138282"/>
        <dbReference type="ChEBI" id="CHEBI:138284"/>
        <dbReference type="ChEBI" id="CHEBI:456216"/>
        <dbReference type="EC" id="2.7.1.78"/>
    </reaction>
</comment>
<evidence type="ECO:0000256" key="5">
    <source>
        <dbReference type="ARBA" id="ARBA00022777"/>
    </source>
</evidence>
<dbReference type="InterPro" id="IPR027417">
    <property type="entry name" value="P-loop_NTPase"/>
</dbReference>
<evidence type="ECO:0000256" key="4">
    <source>
        <dbReference type="ARBA" id="ARBA00022741"/>
    </source>
</evidence>
<evidence type="ECO:0000256" key="1">
    <source>
        <dbReference type="ARBA" id="ARBA00001968"/>
    </source>
</evidence>
<evidence type="ECO:0000256" key="7">
    <source>
        <dbReference type="ARBA" id="ARBA00024737"/>
    </source>
</evidence>
<comment type="cofactor">
    <cofactor evidence="1">
        <name>a divalent metal cation</name>
        <dbReference type="ChEBI" id="CHEBI:60240"/>
    </cofactor>
</comment>
<dbReference type="EC" id="2.7.1.78" evidence="2"/>
<evidence type="ECO:0000256" key="2">
    <source>
        <dbReference type="ARBA" id="ARBA00012157"/>
    </source>
</evidence>
<dbReference type="InterPro" id="IPR032319">
    <property type="entry name" value="CLP1_P"/>
</dbReference>
<dbReference type="InterPro" id="IPR045116">
    <property type="entry name" value="Clp1/Grc3"/>
</dbReference>
<dbReference type="SUPFAM" id="SSF52540">
    <property type="entry name" value="P-loop containing nucleoside triphosphate hydrolases"/>
    <property type="match status" value="1"/>
</dbReference>
<dbReference type="GO" id="GO:0051734">
    <property type="term" value="F:ATP-dependent polynucleotide 5'-hydroxyl-kinase activity"/>
    <property type="evidence" value="ECO:0007669"/>
    <property type="project" value="UniProtKB-EC"/>
</dbReference>
<evidence type="ECO:0000259" key="10">
    <source>
        <dbReference type="Pfam" id="PF16575"/>
    </source>
</evidence>
<comment type="caution">
    <text evidence="11">The sequence shown here is derived from an EMBL/GenBank/DDBJ whole genome shotgun (WGS) entry which is preliminary data.</text>
</comment>
<organism evidence="11 12">
    <name type="scientific">Acidianus hospitalis</name>
    <dbReference type="NCBI Taxonomy" id="563177"/>
    <lineage>
        <taxon>Archaea</taxon>
        <taxon>Thermoproteota</taxon>
        <taxon>Thermoprotei</taxon>
        <taxon>Sulfolobales</taxon>
        <taxon>Sulfolobaceae</taxon>
        <taxon>Acidianus</taxon>
    </lineage>
</organism>